<dbReference type="GO" id="GO:0003735">
    <property type="term" value="F:structural constituent of ribosome"/>
    <property type="evidence" value="ECO:0007669"/>
    <property type="project" value="InterPro"/>
</dbReference>
<evidence type="ECO:0000256" key="5">
    <source>
        <dbReference type="ARBA" id="ARBA00023274"/>
    </source>
</evidence>
<dbReference type="NCBIfam" id="NF003115">
    <property type="entry name" value="PRK04034.1"/>
    <property type="match status" value="1"/>
</dbReference>
<dbReference type="GO" id="GO:0005840">
    <property type="term" value="C:ribosome"/>
    <property type="evidence" value="ECO:0007669"/>
    <property type="project" value="UniProtKB-KW"/>
</dbReference>
<dbReference type="PANTHER" id="PTHR11758">
    <property type="entry name" value="40S RIBOSOMAL PROTEIN S15A"/>
    <property type="match status" value="1"/>
</dbReference>
<evidence type="ECO:0000256" key="2">
    <source>
        <dbReference type="ARBA" id="ARBA00022730"/>
    </source>
</evidence>
<dbReference type="Gene3D" id="3.30.1370.30">
    <property type="match status" value="1"/>
</dbReference>
<accession>A0A0H4T207</accession>
<reference evidence="8" key="1">
    <citation type="journal article" date="2015" name="ISME J.">
        <title>Aquifer environment selects for microbial species cohorts in sediment and groundwater.</title>
        <authorList>
            <person name="Hug L.A."/>
            <person name="Thomas B.C."/>
            <person name="Brown C.T."/>
            <person name="Frischkorn K.R."/>
            <person name="Williams K.H."/>
            <person name="Tringe S.G."/>
            <person name="Banfield J.F."/>
        </authorList>
    </citation>
    <scope>NUCLEOTIDE SEQUENCE</scope>
</reference>
<gene>
    <name evidence="8" type="primary">rps8p</name>
    <name evidence="6" type="synonym">rps8</name>
</gene>
<dbReference type="InterPro" id="IPR047863">
    <property type="entry name" value="Ribosomal_uS8_CS"/>
</dbReference>
<keyword evidence="2 6" id="KW-0699">rRNA-binding</keyword>
<proteinExistence type="inferred from homology"/>
<dbReference type="AlphaFoldDB" id="A0A0H4T207"/>
<evidence type="ECO:0000256" key="1">
    <source>
        <dbReference type="ARBA" id="ARBA00006471"/>
    </source>
</evidence>
<evidence type="ECO:0000256" key="6">
    <source>
        <dbReference type="HAMAP-Rule" id="MF_01302"/>
    </source>
</evidence>
<dbReference type="SUPFAM" id="SSF56047">
    <property type="entry name" value="Ribosomal protein S8"/>
    <property type="match status" value="1"/>
</dbReference>
<dbReference type="Pfam" id="PF00410">
    <property type="entry name" value="Ribosomal_S8"/>
    <property type="match status" value="1"/>
</dbReference>
<dbReference type="InterPro" id="IPR035987">
    <property type="entry name" value="Ribosomal_uS8_sf"/>
</dbReference>
<dbReference type="GO" id="GO:0006412">
    <property type="term" value="P:translation"/>
    <property type="evidence" value="ECO:0007669"/>
    <property type="project" value="UniProtKB-UniRule"/>
</dbReference>
<keyword evidence="3 6" id="KW-0694">RNA-binding</keyword>
<comment type="function">
    <text evidence="6">One of the primary rRNA binding proteins, it binds directly to 16S rRNA central domain where it helps coordinate assembly of the platform of the 30S subunit.</text>
</comment>
<dbReference type="InterPro" id="IPR000630">
    <property type="entry name" value="Ribosomal_uS8"/>
</dbReference>
<evidence type="ECO:0000256" key="3">
    <source>
        <dbReference type="ARBA" id="ARBA00022884"/>
    </source>
</evidence>
<keyword evidence="5 6" id="KW-0687">Ribonucleoprotein</keyword>
<evidence type="ECO:0000313" key="8">
    <source>
        <dbReference type="EMBL" id="AKQ00685.1"/>
    </source>
</evidence>
<dbReference type="EMBL" id="KT006933">
    <property type="protein sequence ID" value="AKQ00685.1"/>
    <property type="molecule type" value="Genomic_DNA"/>
</dbReference>
<name>A0A0H4T207_9EURY</name>
<evidence type="ECO:0000256" key="7">
    <source>
        <dbReference type="RuleBase" id="RU003660"/>
    </source>
</evidence>
<keyword evidence="4 6" id="KW-0689">Ribosomal protein</keyword>
<dbReference type="HAMAP" id="MF_01302_A">
    <property type="entry name" value="Ribosomal_uS8_A"/>
    <property type="match status" value="1"/>
</dbReference>
<dbReference type="GO" id="GO:1990904">
    <property type="term" value="C:ribonucleoprotein complex"/>
    <property type="evidence" value="ECO:0007669"/>
    <property type="project" value="UniProtKB-KW"/>
</dbReference>
<dbReference type="Gene3D" id="3.30.1490.10">
    <property type="match status" value="1"/>
</dbReference>
<dbReference type="GO" id="GO:0019843">
    <property type="term" value="F:rRNA binding"/>
    <property type="evidence" value="ECO:0007669"/>
    <property type="project" value="UniProtKB-UniRule"/>
</dbReference>
<comment type="subunit">
    <text evidence="6">Part of the 30S ribosomal subunit.</text>
</comment>
<dbReference type="PROSITE" id="PS00053">
    <property type="entry name" value="RIBOSOMAL_S8"/>
    <property type="match status" value="1"/>
</dbReference>
<comment type="similarity">
    <text evidence="1 6 7">Belongs to the universal ribosomal protein uS8 family.</text>
</comment>
<protein>
    <recommendedName>
        <fullName evidence="6">Small ribosomal subunit protein uS8</fullName>
    </recommendedName>
</protein>
<organism evidence="8">
    <name type="scientific">uncultured euryarchaeote Rifle_16ft_4_minimus_10062</name>
    <dbReference type="NCBI Taxonomy" id="1665186"/>
    <lineage>
        <taxon>Archaea</taxon>
        <taxon>Methanobacteriati</taxon>
        <taxon>Methanobacteriota</taxon>
        <taxon>environmental samples</taxon>
    </lineage>
</organism>
<sequence>MLLDPLNDAMSMIRNAETAGKGECLVRPASKLIGHVLQVMQESGYLVGFERVEDGRGGIFLVRLRGTINKCGVIKPRFSVKRTDLDKYEARYLPAQDFGVLILTTTAGVIGHARAKELGVGGKLLAYVY</sequence>
<evidence type="ECO:0000256" key="4">
    <source>
        <dbReference type="ARBA" id="ARBA00022980"/>
    </source>
</evidence>